<dbReference type="Gramene" id="ERN13849">
    <property type="protein sequence ID" value="ERN13849"/>
    <property type="gene ID" value="AMTR_s00049p00230640"/>
</dbReference>
<dbReference type="Gene3D" id="3.40.50.1110">
    <property type="entry name" value="SGNH hydrolase"/>
    <property type="match status" value="1"/>
</dbReference>
<accession>W1Q046</accession>
<dbReference type="InterPro" id="IPR036514">
    <property type="entry name" value="SGNH_hydro_sf"/>
</dbReference>
<sequence length="86" mass="9443">MGLLWWVLLLGVAWNGEERMAIMGVAAKCEFPAIFNFGDSNSDTGGLSASFNEVSPPHGETFFSKPMGRMCDGRLLIDFIDDIGFH</sequence>
<feature type="chain" id="PRO_5012181224" description="GDSL esterase/lipase" evidence="2">
    <location>
        <begin position="16"/>
        <end position="86"/>
    </location>
</feature>
<dbReference type="OMA" id="VAAKCEF"/>
<proteinExistence type="inferred from homology"/>
<evidence type="ECO:0000313" key="3">
    <source>
        <dbReference type="EMBL" id="ERN13849.1"/>
    </source>
</evidence>
<evidence type="ECO:0000256" key="2">
    <source>
        <dbReference type="SAM" id="SignalP"/>
    </source>
</evidence>
<dbReference type="PANTHER" id="PTHR22835:SF588">
    <property type="entry name" value="ALPHA-L-FUCOSIDASE 3"/>
    <property type="match status" value="1"/>
</dbReference>
<organism evidence="3 4">
    <name type="scientific">Amborella trichopoda</name>
    <dbReference type="NCBI Taxonomy" id="13333"/>
    <lineage>
        <taxon>Eukaryota</taxon>
        <taxon>Viridiplantae</taxon>
        <taxon>Streptophyta</taxon>
        <taxon>Embryophyta</taxon>
        <taxon>Tracheophyta</taxon>
        <taxon>Spermatophyta</taxon>
        <taxon>Magnoliopsida</taxon>
        <taxon>Amborellales</taxon>
        <taxon>Amborellaceae</taxon>
        <taxon>Amborella</taxon>
    </lineage>
</organism>
<dbReference type="Proteomes" id="UP000017836">
    <property type="component" value="Unassembled WGS sequence"/>
</dbReference>
<comment type="similarity">
    <text evidence="1">Belongs to the 'GDSL' lipolytic enzyme family.</text>
</comment>
<evidence type="ECO:0008006" key="5">
    <source>
        <dbReference type="Google" id="ProtNLM"/>
    </source>
</evidence>
<gene>
    <name evidence="3" type="ORF">AMTR_s00049p00230640</name>
</gene>
<keyword evidence="2" id="KW-0732">Signal</keyword>
<dbReference type="PANTHER" id="PTHR22835">
    <property type="entry name" value="ZINC FINGER FYVE DOMAIN CONTAINING PROTEIN"/>
    <property type="match status" value="1"/>
</dbReference>
<evidence type="ECO:0000256" key="1">
    <source>
        <dbReference type="ARBA" id="ARBA00008668"/>
    </source>
</evidence>
<dbReference type="AlphaFoldDB" id="W1Q046"/>
<evidence type="ECO:0000313" key="4">
    <source>
        <dbReference type="Proteomes" id="UP000017836"/>
    </source>
</evidence>
<protein>
    <recommendedName>
        <fullName evidence="5">GDSL esterase/lipase</fullName>
    </recommendedName>
</protein>
<name>W1Q046_AMBTC</name>
<reference evidence="4" key="1">
    <citation type="journal article" date="2013" name="Science">
        <title>The Amborella genome and the evolution of flowering plants.</title>
        <authorList>
            <consortium name="Amborella Genome Project"/>
        </authorList>
    </citation>
    <scope>NUCLEOTIDE SEQUENCE [LARGE SCALE GENOMIC DNA]</scope>
</reference>
<feature type="signal peptide" evidence="2">
    <location>
        <begin position="1"/>
        <end position="15"/>
    </location>
</feature>
<keyword evidence="4" id="KW-1185">Reference proteome</keyword>
<dbReference type="HOGENOM" id="CLU_2500930_0_0_1"/>
<dbReference type="EMBL" id="KI392567">
    <property type="protein sequence ID" value="ERN13849.1"/>
    <property type="molecule type" value="Genomic_DNA"/>
</dbReference>